<keyword evidence="8" id="KW-1185">Reference proteome</keyword>
<dbReference type="Proteomes" id="UP000218069">
    <property type="component" value="Unassembled WGS sequence"/>
</dbReference>
<evidence type="ECO:0000256" key="6">
    <source>
        <dbReference type="SAM" id="Phobius"/>
    </source>
</evidence>
<dbReference type="OrthoDB" id="8589410at2"/>
<dbReference type="InterPro" id="IPR026265">
    <property type="entry name" value="LptC"/>
</dbReference>
<keyword evidence="5 6" id="KW-0472">Membrane</keyword>
<dbReference type="Pfam" id="PF06835">
    <property type="entry name" value="LptC"/>
    <property type="match status" value="1"/>
</dbReference>
<dbReference type="AlphaFoldDB" id="A0A240DXC3"/>
<organism evidence="7 8">
    <name type="scientific">Polynucleobacter meluiroseus</name>
    <dbReference type="NCBI Taxonomy" id="1938814"/>
    <lineage>
        <taxon>Bacteria</taxon>
        <taxon>Pseudomonadati</taxon>
        <taxon>Pseudomonadota</taxon>
        <taxon>Betaproteobacteria</taxon>
        <taxon>Burkholderiales</taxon>
        <taxon>Burkholderiaceae</taxon>
        <taxon>Polynucleobacter</taxon>
    </lineage>
</organism>
<keyword evidence="4 6" id="KW-1133">Transmembrane helix</keyword>
<dbReference type="GO" id="GO:0017089">
    <property type="term" value="F:glycolipid transfer activity"/>
    <property type="evidence" value="ECO:0007669"/>
    <property type="project" value="TreeGrafter"/>
</dbReference>
<keyword evidence="1" id="KW-1003">Cell membrane</keyword>
<dbReference type="Gene3D" id="2.60.450.10">
    <property type="entry name" value="Lipopolysaccharide (LPS) transport protein A like domain"/>
    <property type="match status" value="1"/>
</dbReference>
<evidence type="ECO:0000313" key="7">
    <source>
        <dbReference type="EMBL" id="SNX27845.1"/>
    </source>
</evidence>
<feature type="transmembrane region" description="Helical" evidence="6">
    <location>
        <begin position="20"/>
        <end position="39"/>
    </location>
</feature>
<name>A0A240DXC3_9BURK</name>
<dbReference type="GO" id="GO:0015221">
    <property type="term" value="F:lipopolysaccharide transmembrane transporter activity"/>
    <property type="evidence" value="ECO:0007669"/>
    <property type="project" value="InterPro"/>
</dbReference>
<evidence type="ECO:0000256" key="4">
    <source>
        <dbReference type="ARBA" id="ARBA00022989"/>
    </source>
</evidence>
<gene>
    <name evidence="7" type="ORF">SAMN06295945_0162</name>
</gene>
<dbReference type="InterPro" id="IPR010664">
    <property type="entry name" value="LipoPS_assembly_LptC-rel"/>
</dbReference>
<dbReference type="GO" id="GO:0030288">
    <property type="term" value="C:outer membrane-bounded periplasmic space"/>
    <property type="evidence" value="ECO:0007669"/>
    <property type="project" value="TreeGrafter"/>
</dbReference>
<reference evidence="8" key="1">
    <citation type="submission" date="2017-08" db="EMBL/GenBank/DDBJ databases">
        <authorList>
            <person name="Varghese N."/>
            <person name="Submissions S."/>
        </authorList>
    </citation>
    <scope>NUCLEOTIDE SEQUENCE [LARGE SCALE GENOMIC DNA]</scope>
    <source>
        <strain evidence="8">AP-Melu-1000-B4</strain>
    </source>
</reference>
<dbReference type="PANTHER" id="PTHR37481:SF1">
    <property type="entry name" value="LIPOPOLYSACCHARIDE EXPORT SYSTEM PROTEIN LPTC"/>
    <property type="match status" value="1"/>
</dbReference>
<dbReference type="EMBL" id="OANS01000001">
    <property type="protein sequence ID" value="SNX27845.1"/>
    <property type="molecule type" value="Genomic_DNA"/>
</dbReference>
<dbReference type="RefSeq" id="WP_096671963.1">
    <property type="nucleotide sequence ID" value="NZ_OANS01000001.1"/>
</dbReference>
<evidence type="ECO:0000256" key="5">
    <source>
        <dbReference type="ARBA" id="ARBA00023136"/>
    </source>
</evidence>
<accession>A0A240DXC3</accession>
<keyword evidence="3 6" id="KW-0812">Transmembrane</keyword>
<evidence type="ECO:0000256" key="2">
    <source>
        <dbReference type="ARBA" id="ARBA00022519"/>
    </source>
</evidence>
<dbReference type="InterPro" id="IPR052363">
    <property type="entry name" value="LPS_export_LptC"/>
</dbReference>
<proteinExistence type="predicted"/>
<protein>
    <submittedName>
        <fullName evidence="7">Lipopolysaccharide export system protein LptC</fullName>
    </submittedName>
</protein>
<dbReference type="PANTHER" id="PTHR37481">
    <property type="entry name" value="LIPOPOLYSACCHARIDE EXPORT SYSTEM PROTEIN LPTC"/>
    <property type="match status" value="1"/>
</dbReference>
<evidence type="ECO:0000256" key="1">
    <source>
        <dbReference type="ARBA" id="ARBA00022475"/>
    </source>
</evidence>
<sequence>MKTAYLNSETIKTGLLRSLLRLTPLLLMGVLTLVTFWLVKQNEPVSKSVIERVRLHEPDYTIVNGALSALDELGKTKYRILGKKVIHYDDDASIDITAPRMRLFPPGKAAVTVKSDLGHLDGDLTILDLTGNAEIFRPPQAASATEPARPRMLALSSFFKVLINDDIIETNKPITLEQGMSVMHASDGGTFNNVQQSMVLSGQVRGRIEREQQGIRP</sequence>
<evidence type="ECO:0000256" key="3">
    <source>
        <dbReference type="ARBA" id="ARBA00022692"/>
    </source>
</evidence>
<evidence type="ECO:0000313" key="8">
    <source>
        <dbReference type="Proteomes" id="UP000218069"/>
    </source>
</evidence>
<dbReference type="NCBIfam" id="TIGR04409">
    <property type="entry name" value="LptC_YrbK"/>
    <property type="match status" value="1"/>
</dbReference>
<dbReference type="GO" id="GO:0005886">
    <property type="term" value="C:plasma membrane"/>
    <property type="evidence" value="ECO:0007669"/>
    <property type="project" value="InterPro"/>
</dbReference>
<keyword evidence="2" id="KW-0997">Cell inner membrane</keyword>